<protein>
    <submittedName>
        <fullName evidence="1">Proline-rich receptor-like protein kinase PERK9</fullName>
    </submittedName>
</protein>
<evidence type="ECO:0000313" key="2">
    <source>
        <dbReference type="Proteomes" id="UP001140949"/>
    </source>
</evidence>
<comment type="caution">
    <text evidence="1">The sequence shown here is derived from an EMBL/GenBank/DDBJ whole genome shotgun (WGS) entry which is preliminary data.</text>
</comment>
<proteinExistence type="predicted"/>
<reference evidence="1" key="2">
    <citation type="submission" date="2023-04" db="EMBL/GenBank/DDBJ databases">
        <authorList>
            <person name="Bruccoleri R.E."/>
            <person name="Oakeley E.J."/>
            <person name="Faust A.-M."/>
            <person name="Dessus-Babus S."/>
            <person name="Altorfer M."/>
            <person name="Burckhardt D."/>
            <person name="Oertli M."/>
            <person name="Naumann U."/>
            <person name="Petersen F."/>
            <person name="Wong J."/>
        </authorList>
    </citation>
    <scope>NUCLEOTIDE SEQUENCE</scope>
    <source>
        <strain evidence="1">GSM-AAB239-AS_SAM_17_03QT</strain>
        <tissue evidence="1">Leaf</tissue>
    </source>
</reference>
<dbReference type="GO" id="GO:0016301">
    <property type="term" value="F:kinase activity"/>
    <property type="evidence" value="ECO:0007669"/>
    <property type="project" value="UniProtKB-KW"/>
</dbReference>
<reference evidence="1" key="1">
    <citation type="journal article" date="2023" name="GigaByte">
        <title>Genome assembly of the bearded iris, Iris pallida Lam.</title>
        <authorList>
            <person name="Bruccoleri R.E."/>
            <person name="Oakeley E.J."/>
            <person name="Faust A.M.E."/>
            <person name="Altorfer M."/>
            <person name="Dessus-Babus S."/>
            <person name="Burckhardt D."/>
            <person name="Oertli M."/>
            <person name="Naumann U."/>
            <person name="Petersen F."/>
            <person name="Wong J."/>
        </authorList>
    </citation>
    <scope>NUCLEOTIDE SEQUENCE</scope>
    <source>
        <strain evidence="1">GSM-AAB239-AS_SAM_17_03QT</strain>
    </source>
</reference>
<accession>A0AAX6I9I6</accession>
<organism evidence="1 2">
    <name type="scientific">Iris pallida</name>
    <name type="common">Sweet iris</name>
    <dbReference type="NCBI Taxonomy" id="29817"/>
    <lineage>
        <taxon>Eukaryota</taxon>
        <taxon>Viridiplantae</taxon>
        <taxon>Streptophyta</taxon>
        <taxon>Embryophyta</taxon>
        <taxon>Tracheophyta</taxon>
        <taxon>Spermatophyta</taxon>
        <taxon>Magnoliopsida</taxon>
        <taxon>Liliopsida</taxon>
        <taxon>Asparagales</taxon>
        <taxon>Iridaceae</taxon>
        <taxon>Iridoideae</taxon>
        <taxon>Irideae</taxon>
        <taxon>Iris</taxon>
    </lineage>
</organism>
<evidence type="ECO:0000313" key="1">
    <source>
        <dbReference type="EMBL" id="KAJ6849990.1"/>
    </source>
</evidence>
<gene>
    <name evidence="1" type="ORF">M6B38_269200</name>
</gene>
<dbReference type="EMBL" id="JANAVB010003398">
    <property type="protein sequence ID" value="KAJ6849990.1"/>
    <property type="molecule type" value="Genomic_DNA"/>
</dbReference>
<keyword evidence="2" id="KW-1185">Reference proteome</keyword>
<name>A0AAX6I9I6_IRIPA</name>
<keyword evidence="1" id="KW-0808">Transferase</keyword>
<dbReference type="Proteomes" id="UP001140949">
    <property type="component" value="Unassembled WGS sequence"/>
</dbReference>
<sequence length="110" mass="12085">MRRASLRSSHPLRSAAPERTVAAAFGHRPLRAASSLVCHDPAAVECPSSPPSSCNRASVVGIPPATPSSSLSTSLLSLPFSLIIFSLSLIRENTVKVLWFFYCFYYYYIY</sequence>
<keyword evidence="1" id="KW-0418">Kinase</keyword>
<keyword evidence="1" id="KW-0675">Receptor</keyword>
<dbReference type="AlphaFoldDB" id="A0AAX6I9I6"/>